<dbReference type="Pfam" id="PF01694">
    <property type="entry name" value="Rhomboid"/>
    <property type="match status" value="1"/>
</dbReference>
<evidence type="ECO:0000256" key="6">
    <source>
        <dbReference type="ARBA" id="ARBA00023136"/>
    </source>
</evidence>
<evidence type="ECO:0000313" key="10">
    <source>
        <dbReference type="EMBL" id="PNS19730.1"/>
    </source>
</evidence>
<reference evidence="10 11" key="1">
    <citation type="submission" date="2017-06" db="EMBL/GenBank/DDBJ databases">
        <title>Draft genome sequence of a variant of Elsinoe murrayae.</title>
        <authorList>
            <person name="Cheng Q."/>
        </authorList>
    </citation>
    <scope>NUCLEOTIDE SEQUENCE [LARGE SCALE GENOMIC DNA]</scope>
    <source>
        <strain evidence="10 11">CQ-2017a</strain>
    </source>
</reference>
<evidence type="ECO:0000256" key="3">
    <source>
        <dbReference type="ARBA" id="ARBA00022692"/>
    </source>
</evidence>
<feature type="transmembrane region" description="Helical" evidence="8">
    <location>
        <begin position="313"/>
        <end position="335"/>
    </location>
</feature>
<dbReference type="STRING" id="2082308.A0A2K1QXL8"/>
<feature type="transmembrane region" description="Helical" evidence="8">
    <location>
        <begin position="373"/>
        <end position="394"/>
    </location>
</feature>
<dbReference type="Proteomes" id="UP000243797">
    <property type="component" value="Unassembled WGS sequence"/>
</dbReference>
<organism evidence="10 11">
    <name type="scientific">Sphaceloma murrayae</name>
    <dbReference type="NCBI Taxonomy" id="2082308"/>
    <lineage>
        <taxon>Eukaryota</taxon>
        <taxon>Fungi</taxon>
        <taxon>Dikarya</taxon>
        <taxon>Ascomycota</taxon>
        <taxon>Pezizomycotina</taxon>
        <taxon>Dothideomycetes</taxon>
        <taxon>Dothideomycetidae</taxon>
        <taxon>Myriangiales</taxon>
        <taxon>Elsinoaceae</taxon>
        <taxon>Sphaceloma</taxon>
    </lineage>
</organism>
<dbReference type="PANTHER" id="PTHR43731:SF14">
    <property type="entry name" value="PRESENILIN-ASSOCIATED RHOMBOID-LIKE PROTEIN, MITOCHONDRIAL"/>
    <property type="match status" value="1"/>
</dbReference>
<dbReference type="AlphaFoldDB" id="A0A2K1QXL8"/>
<feature type="transmembrane region" description="Helical" evidence="8">
    <location>
        <begin position="232"/>
        <end position="253"/>
    </location>
</feature>
<keyword evidence="3 8" id="KW-0812">Transmembrane</keyword>
<evidence type="ECO:0000313" key="11">
    <source>
        <dbReference type="Proteomes" id="UP000243797"/>
    </source>
</evidence>
<evidence type="ECO:0000256" key="1">
    <source>
        <dbReference type="ARBA" id="ARBA00004141"/>
    </source>
</evidence>
<evidence type="ECO:0000256" key="4">
    <source>
        <dbReference type="ARBA" id="ARBA00022801"/>
    </source>
</evidence>
<gene>
    <name evidence="10" type="ORF">CAC42_7697</name>
</gene>
<feature type="transmembrane region" description="Helical" evidence="8">
    <location>
        <begin position="198"/>
        <end position="220"/>
    </location>
</feature>
<feature type="region of interest" description="Disordered" evidence="7">
    <location>
        <begin position="76"/>
        <end position="156"/>
    </location>
</feature>
<evidence type="ECO:0000259" key="9">
    <source>
        <dbReference type="Pfam" id="PF01694"/>
    </source>
</evidence>
<evidence type="ECO:0000256" key="8">
    <source>
        <dbReference type="SAM" id="Phobius"/>
    </source>
</evidence>
<accession>A0A2K1QXL8</accession>
<dbReference type="InterPro" id="IPR050925">
    <property type="entry name" value="Rhomboid_protease_S54"/>
</dbReference>
<dbReference type="GO" id="GO:0006465">
    <property type="term" value="P:signal peptide processing"/>
    <property type="evidence" value="ECO:0007669"/>
    <property type="project" value="TreeGrafter"/>
</dbReference>
<dbReference type="OrthoDB" id="10260614at2759"/>
<sequence length="455" mass="50218">MNWRRQSGALIDKQIDFPEEFGISRTQAFEALLYLRKAYPDFDEQAAGVAWAEDQINEVSQEYVARAEKLGLYRRATNDDQNDEQAPATDDVYGESQLVRMRRSNEARAQSEEEARLEREKAEEAARIAKLQTEKTSSSDAGRKIPGQDTSDHLGVGASSTATLARPVERKAWVKYYEDRATLIKDKAPPPISKLRRLLPSFLVTLLVLGGCYILHTAYVPPPTSARYFPDLTPGTATISLLAGTMLVVLLAYRIPPLWRIMNTYFISVPAAPTAASTFLSTFTHQQFNHLFFNVILLYAFGQYLHEDVGRGTFLAIFLACGTVANYAALTSYVLRNKWNMYAFGSSTGVYGVIAATCLLRADHDIEVFGVRIPATGLTMLLVFTALEIALLLRGGGAARGISFEAHFSGLLAGAACAGGVRWEVEREKRRLALGTNLGGGEPLMVQTDARTDRQ</sequence>
<dbReference type="InterPro" id="IPR022764">
    <property type="entry name" value="Peptidase_S54_rhomboid_dom"/>
</dbReference>
<evidence type="ECO:0000256" key="5">
    <source>
        <dbReference type="ARBA" id="ARBA00022989"/>
    </source>
</evidence>
<dbReference type="Gene3D" id="1.20.1540.10">
    <property type="entry name" value="Rhomboid-like"/>
    <property type="match status" value="1"/>
</dbReference>
<protein>
    <submittedName>
        <fullName evidence="10">Presenilins-associated rhomboid-like protein, mitochondrial</fullName>
    </submittedName>
</protein>
<dbReference type="GO" id="GO:0004252">
    <property type="term" value="F:serine-type endopeptidase activity"/>
    <property type="evidence" value="ECO:0007669"/>
    <property type="project" value="InterPro"/>
</dbReference>
<keyword evidence="5 8" id="KW-1133">Transmembrane helix</keyword>
<comment type="similarity">
    <text evidence="2">Belongs to the peptidase S54 family.</text>
</comment>
<name>A0A2K1QXL8_9PEZI</name>
<feature type="compositionally biased region" description="Basic and acidic residues" evidence="7">
    <location>
        <begin position="103"/>
        <end position="127"/>
    </location>
</feature>
<comment type="subcellular location">
    <subcellularLocation>
        <location evidence="1">Membrane</location>
        <topology evidence="1">Multi-pass membrane protein</topology>
    </subcellularLocation>
</comment>
<feature type="transmembrane region" description="Helical" evidence="8">
    <location>
        <begin position="341"/>
        <end position="361"/>
    </location>
</feature>
<keyword evidence="11" id="KW-1185">Reference proteome</keyword>
<keyword evidence="4" id="KW-0378">Hydrolase</keyword>
<dbReference type="GO" id="GO:0016020">
    <property type="term" value="C:membrane"/>
    <property type="evidence" value="ECO:0007669"/>
    <property type="project" value="UniProtKB-SubCell"/>
</dbReference>
<proteinExistence type="inferred from homology"/>
<dbReference type="PANTHER" id="PTHR43731">
    <property type="entry name" value="RHOMBOID PROTEASE"/>
    <property type="match status" value="1"/>
</dbReference>
<evidence type="ECO:0000256" key="2">
    <source>
        <dbReference type="ARBA" id="ARBA00009045"/>
    </source>
</evidence>
<keyword evidence="6 8" id="KW-0472">Membrane</keyword>
<dbReference type="InParanoid" id="A0A2K1QXL8"/>
<dbReference type="SUPFAM" id="SSF144091">
    <property type="entry name" value="Rhomboid-like"/>
    <property type="match status" value="1"/>
</dbReference>
<feature type="domain" description="Peptidase S54 rhomboid" evidence="9">
    <location>
        <begin position="278"/>
        <end position="418"/>
    </location>
</feature>
<feature type="transmembrane region" description="Helical" evidence="8">
    <location>
        <begin position="265"/>
        <end position="284"/>
    </location>
</feature>
<dbReference type="FunCoup" id="A0A2K1QXL8">
    <property type="interactions" value="593"/>
</dbReference>
<evidence type="ECO:0000256" key="7">
    <source>
        <dbReference type="SAM" id="MobiDB-lite"/>
    </source>
</evidence>
<dbReference type="EMBL" id="NKHZ01000029">
    <property type="protein sequence ID" value="PNS19730.1"/>
    <property type="molecule type" value="Genomic_DNA"/>
</dbReference>
<comment type="caution">
    <text evidence="10">The sequence shown here is derived from an EMBL/GenBank/DDBJ whole genome shotgun (WGS) entry which is preliminary data.</text>
</comment>
<dbReference type="InterPro" id="IPR035952">
    <property type="entry name" value="Rhomboid-like_sf"/>
</dbReference>